<reference evidence="2 3" key="1">
    <citation type="submission" date="2024-03" db="EMBL/GenBank/DDBJ databases">
        <title>Draft genome sequence of Klenkia sp. LSe6-5.</title>
        <authorList>
            <person name="Duangmal K."/>
            <person name="Chantavorakit T."/>
        </authorList>
    </citation>
    <scope>NUCLEOTIDE SEQUENCE [LARGE SCALE GENOMIC DNA]</scope>
    <source>
        <strain evidence="2 3">LSe6-5</strain>
    </source>
</reference>
<dbReference type="CDD" id="cd05006">
    <property type="entry name" value="SIS_GmhA"/>
    <property type="match status" value="1"/>
</dbReference>
<dbReference type="PANTHER" id="PTHR30390:SF6">
    <property type="entry name" value="DNAA INITIATOR-ASSOCIATING PROTEIN DIAA"/>
    <property type="match status" value="1"/>
</dbReference>
<comment type="caution">
    <text evidence="2">The sequence shown here is derived from an EMBL/GenBank/DDBJ whole genome shotgun (WGS) entry which is preliminary data.</text>
</comment>
<dbReference type="InterPro" id="IPR046348">
    <property type="entry name" value="SIS_dom_sf"/>
</dbReference>
<dbReference type="InterPro" id="IPR050099">
    <property type="entry name" value="SIS_GmhA/DiaA_subfam"/>
</dbReference>
<dbReference type="PROSITE" id="PS51464">
    <property type="entry name" value="SIS"/>
    <property type="match status" value="1"/>
</dbReference>
<evidence type="ECO:0000259" key="1">
    <source>
        <dbReference type="PROSITE" id="PS51464"/>
    </source>
</evidence>
<dbReference type="EMBL" id="JBAPLU010000033">
    <property type="protein sequence ID" value="MEI4274048.1"/>
    <property type="molecule type" value="Genomic_DNA"/>
</dbReference>
<dbReference type="Gene3D" id="3.40.50.10490">
    <property type="entry name" value="Glucose-6-phosphate isomerase like protein, domain 1"/>
    <property type="match status" value="1"/>
</dbReference>
<protein>
    <submittedName>
        <fullName evidence="2">SIS domain-containing protein</fullName>
    </submittedName>
</protein>
<gene>
    <name evidence="2" type="ORF">TEK04_20180</name>
</gene>
<sequence>MTRPATRPATRPVTPVGAEHVQHLTTALADSAPTVATATRWGRELAGLLTGGARLVAAGNGGSAAQAAHLTAELVGRYRDDRRPFSAVALHAEVSALTAITNDYGHDEGFARQLEAHTRPGDVAVLLSTSGGSPNVVEAARRARAGGVTCWAMTGRGPNALTEVADDALTVASPFTATVQELHLVLLHVLCAGLDAELDARLLAGAE</sequence>
<dbReference type="PANTHER" id="PTHR30390">
    <property type="entry name" value="SEDOHEPTULOSE 7-PHOSPHATE ISOMERASE / DNAA INITIATOR-ASSOCIATING FACTOR FOR REPLICATION INITIATION"/>
    <property type="match status" value="1"/>
</dbReference>
<evidence type="ECO:0000313" key="2">
    <source>
        <dbReference type="EMBL" id="MEI4274048.1"/>
    </source>
</evidence>
<name>A0ABU8DZG7_9ACTN</name>
<feature type="domain" description="SIS" evidence="1">
    <location>
        <begin position="45"/>
        <end position="200"/>
    </location>
</feature>
<dbReference type="RefSeq" id="WP_336406164.1">
    <property type="nucleotide sequence ID" value="NZ_JBAPLU010000033.1"/>
</dbReference>
<dbReference type="SUPFAM" id="SSF53697">
    <property type="entry name" value="SIS domain"/>
    <property type="match status" value="1"/>
</dbReference>
<keyword evidence="3" id="KW-1185">Reference proteome</keyword>
<organism evidence="2 3">
    <name type="scientific">Klenkia sesuvii</name>
    <dbReference type="NCBI Taxonomy" id="3103137"/>
    <lineage>
        <taxon>Bacteria</taxon>
        <taxon>Bacillati</taxon>
        <taxon>Actinomycetota</taxon>
        <taxon>Actinomycetes</taxon>
        <taxon>Geodermatophilales</taxon>
        <taxon>Geodermatophilaceae</taxon>
        <taxon>Klenkia</taxon>
    </lineage>
</organism>
<dbReference type="InterPro" id="IPR001347">
    <property type="entry name" value="SIS_dom"/>
</dbReference>
<accession>A0ABU8DZG7</accession>
<evidence type="ECO:0000313" key="3">
    <source>
        <dbReference type="Proteomes" id="UP001361570"/>
    </source>
</evidence>
<proteinExistence type="predicted"/>
<dbReference type="InterPro" id="IPR035461">
    <property type="entry name" value="GmhA/DiaA"/>
</dbReference>
<dbReference type="Proteomes" id="UP001361570">
    <property type="component" value="Unassembled WGS sequence"/>
</dbReference>
<dbReference type="Pfam" id="PF13580">
    <property type="entry name" value="SIS_2"/>
    <property type="match status" value="1"/>
</dbReference>